<name>C4NTU3_9ANNE</name>
<dbReference type="EMBL" id="FJ612452">
    <property type="protein sequence ID" value="ACR22932.1"/>
    <property type="molecule type" value="Genomic_DNA"/>
</dbReference>
<evidence type="ECO:0000256" key="1">
    <source>
        <dbReference type="SAM" id="Phobius"/>
    </source>
</evidence>
<protein>
    <submittedName>
        <fullName evidence="2">NADH dehydrogenase subunit 6</fullName>
    </submittedName>
</protein>
<keyword evidence="1" id="KW-0812">Transmembrane</keyword>
<organism evidence="2">
    <name type="scientific">Questa ersei</name>
    <dbReference type="NCBI Taxonomy" id="645998"/>
    <lineage>
        <taxon>Eukaryota</taxon>
        <taxon>Metazoa</taxon>
        <taxon>Spiralia</taxon>
        <taxon>Lophotrochozoa</taxon>
        <taxon>Annelida</taxon>
        <taxon>Polychaeta</taxon>
        <taxon>Sedentaria</taxon>
        <taxon>Scolecida</taxon>
        <taxon>Questidae</taxon>
        <taxon>Questa</taxon>
    </lineage>
</organism>
<evidence type="ECO:0000313" key="2">
    <source>
        <dbReference type="EMBL" id="ACR22932.1"/>
    </source>
</evidence>
<gene>
    <name evidence="2" type="primary">ND6</name>
</gene>
<feature type="transmembrane region" description="Helical" evidence="1">
    <location>
        <begin position="26"/>
        <end position="58"/>
    </location>
</feature>
<geneLocation type="mitochondrion" evidence="2"/>
<accession>C4NTU3</accession>
<reference evidence="2" key="1">
    <citation type="journal article" date="2009" name="Mol. Phylogenet. Evol.">
        <title>On the role of character loss in orbiniid phylogeny (Annelida): molecules vs. morphology.</title>
        <authorList>
            <person name="Bleidorn C."/>
            <person name="Hill N."/>
            <person name="Erseus C."/>
            <person name="Tiedemann R."/>
        </authorList>
    </citation>
    <scope>NUCLEOTIDE SEQUENCE</scope>
</reference>
<keyword evidence="2" id="KW-0496">Mitochondrion</keyword>
<sequence length="153" mass="16866">MLTLFIFTYIFATAMATILARSPVTLGIMIMVLAILGILLVTTLLSAWLAAFTFLIYVGGLLMMFAYFSATAPNQTHNIFHTLKFSQLTLVVLLTLLPLNPPLSEPFASPMTLIMNSHNSSLYILLILTLFLALIGSVKLTQLTKAPLRKFNV</sequence>
<keyword evidence="1" id="KW-0472">Membrane</keyword>
<dbReference type="AlphaFoldDB" id="C4NTU3"/>
<proteinExistence type="predicted"/>
<keyword evidence="1" id="KW-1133">Transmembrane helix</keyword>
<feature type="transmembrane region" description="Helical" evidence="1">
    <location>
        <begin position="79"/>
        <end position="100"/>
    </location>
</feature>
<feature type="transmembrane region" description="Helical" evidence="1">
    <location>
        <begin position="120"/>
        <end position="140"/>
    </location>
</feature>